<comment type="caution">
    <text evidence="2">The sequence shown here is derived from an EMBL/GenBank/DDBJ whole genome shotgun (WGS) entry which is preliminary data.</text>
</comment>
<protein>
    <submittedName>
        <fullName evidence="2">Uncharacterized protein</fullName>
    </submittedName>
</protein>
<dbReference type="Proteomes" id="UP000828251">
    <property type="component" value="Unassembled WGS sequence"/>
</dbReference>
<evidence type="ECO:0000256" key="1">
    <source>
        <dbReference type="SAM" id="MobiDB-lite"/>
    </source>
</evidence>
<evidence type="ECO:0000313" key="3">
    <source>
        <dbReference type="Proteomes" id="UP000828251"/>
    </source>
</evidence>
<feature type="region of interest" description="Disordered" evidence="1">
    <location>
        <begin position="1"/>
        <end position="30"/>
    </location>
</feature>
<accession>A0A9D3VW49</accession>
<proteinExistence type="predicted"/>
<sequence length="80" mass="8886">MNIEPNQEGEETNPISTPTEPATAPIPPPSTALILEQDCEINKLIDDLTKSDDEEGEVPINSLKQKHRYKHATHKTTLPN</sequence>
<gene>
    <name evidence="2" type="ORF">J1N35_014227</name>
</gene>
<organism evidence="2 3">
    <name type="scientific">Gossypium stocksii</name>
    <dbReference type="NCBI Taxonomy" id="47602"/>
    <lineage>
        <taxon>Eukaryota</taxon>
        <taxon>Viridiplantae</taxon>
        <taxon>Streptophyta</taxon>
        <taxon>Embryophyta</taxon>
        <taxon>Tracheophyta</taxon>
        <taxon>Spermatophyta</taxon>
        <taxon>Magnoliopsida</taxon>
        <taxon>eudicotyledons</taxon>
        <taxon>Gunneridae</taxon>
        <taxon>Pentapetalae</taxon>
        <taxon>rosids</taxon>
        <taxon>malvids</taxon>
        <taxon>Malvales</taxon>
        <taxon>Malvaceae</taxon>
        <taxon>Malvoideae</taxon>
        <taxon>Gossypium</taxon>
    </lineage>
</organism>
<feature type="region of interest" description="Disordered" evidence="1">
    <location>
        <begin position="48"/>
        <end position="80"/>
    </location>
</feature>
<feature type="compositionally biased region" description="Low complexity" evidence="1">
    <location>
        <begin position="14"/>
        <end position="23"/>
    </location>
</feature>
<name>A0A9D3VW49_9ROSI</name>
<feature type="compositionally biased region" description="Basic residues" evidence="1">
    <location>
        <begin position="64"/>
        <end position="74"/>
    </location>
</feature>
<reference evidence="2 3" key="1">
    <citation type="journal article" date="2021" name="Plant Biotechnol. J.">
        <title>Multi-omics assisted identification of the key and species-specific regulatory components of drought-tolerant mechanisms in Gossypium stocksii.</title>
        <authorList>
            <person name="Yu D."/>
            <person name="Ke L."/>
            <person name="Zhang D."/>
            <person name="Wu Y."/>
            <person name="Sun Y."/>
            <person name="Mei J."/>
            <person name="Sun J."/>
            <person name="Sun Y."/>
        </authorList>
    </citation>
    <scope>NUCLEOTIDE SEQUENCE [LARGE SCALE GENOMIC DNA]</scope>
    <source>
        <strain evidence="3">cv. E1</strain>
        <tissue evidence="2">Leaf</tissue>
    </source>
</reference>
<dbReference type="AlphaFoldDB" id="A0A9D3VW49"/>
<keyword evidence="3" id="KW-1185">Reference proteome</keyword>
<evidence type="ECO:0000313" key="2">
    <source>
        <dbReference type="EMBL" id="KAH1097306.1"/>
    </source>
</evidence>
<dbReference type="EMBL" id="JAIQCV010000005">
    <property type="protein sequence ID" value="KAH1097306.1"/>
    <property type="molecule type" value="Genomic_DNA"/>
</dbReference>